<gene>
    <name evidence="2" type="ORF">GCM10009118_30940</name>
</gene>
<dbReference type="Proteomes" id="UP001501126">
    <property type="component" value="Unassembled WGS sequence"/>
</dbReference>
<evidence type="ECO:0000313" key="3">
    <source>
        <dbReference type="Proteomes" id="UP001501126"/>
    </source>
</evidence>
<evidence type="ECO:0008006" key="4">
    <source>
        <dbReference type="Google" id="ProtNLM"/>
    </source>
</evidence>
<keyword evidence="3" id="KW-1185">Reference proteome</keyword>
<organism evidence="2 3">
    <name type="scientific">Wandonia haliotis</name>
    <dbReference type="NCBI Taxonomy" id="574963"/>
    <lineage>
        <taxon>Bacteria</taxon>
        <taxon>Pseudomonadati</taxon>
        <taxon>Bacteroidota</taxon>
        <taxon>Flavobacteriia</taxon>
        <taxon>Flavobacteriales</taxon>
        <taxon>Crocinitomicaceae</taxon>
        <taxon>Wandonia</taxon>
    </lineage>
</organism>
<keyword evidence="1" id="KW-0732">Signal</keyword>
<dbReference type="Pfam" id="PF13585">
    <property type="entry name" value="CHU_C"/>
    <property type="match status" value="1"/>
</dbReference>
<comment type="caution">
    <text evidence="2">The sequence shown here is derived from an EMBL/GenBank/DDBJ whole genome shotgun (WGS) entry which is preliminary data.</text>
</comment>
<proteinExistence type="predicted"/>
<dbReference type="Gene3D" id="2.60.120.260">
    <property type="entry name" value="Galactose-binding domain-like"/>
    <property type="match status" value="1"/>
</dbReference>
<protein>
    <recommendedName>
        <fullName evidence="4">T9SS type B sorting domain-containing protein</fullName>
    </recommendedName>
</protein>
<dbReference type="RefSeq" id="WP_343790036.1">
    <property type="nucleotide sequence ID" value="NZ_BAAAFH010000022.1"/>
</dbReference>
<dbReference type="InterPro" id="IPR026341">
    <property type="entry name" value="T9SS_type_B"/>
</dbReference>
<evidence type="ECO:0000313" key="2">
    <source>
        <dbReference type="EMBL" id="GAA0876684.1"/>
    </source>
</evidence>
<dbReference type="Gene3D" id="2.60.40.4070">
    <property type="match status" value="1"/>
</dbReference>
<sequence>MNTIKLLGVMGLSSMLSLVSMGQCENYPDINFGNDTLLNCGETLQLSAPSTYDNYLWSNGSTQSSIVVSQAGTYSCQGMVMLQNVVTNGDFSQGNTGFTSDYVQGTGGTWGQLSSPGTYAISSNPSLTHTNFVSCNDHTVQTSAGSMFIVNGSSSSNAEVWGQTVPVTPNTDYQFSVWATSVVSDNPGILRFVINGQQVGNQLTLSSSTCSWQQFFVTWNSGAQTSAQLSIINQNILDAGNDFALDDISFAPICTFTDNITVSYPPNPTISVTGGGTICEGETTTLTASTPAQNPVFNWMPGNIDQAQLDVSPTSTTVYSVNVTDENNCVSSTVQTVVTVRPAPQLTLTPDTSICFGSTIDLIVSSDIVVNGYDWNSGAHTGTQWTISPADTTLYTVTATSTSNGCVGSAEVLVSVIPELSVEIFGDSVFCEGSSVDLTATSNALGTQFYWEPMNNLSGGTITVSDTDAGWVYVTGQAGHCPAAQDSIFTEVIPQPDVFVPEDMVVCPGETISPVVTSSHPAAEIIWAIGVEGGNPQIKIQDNTMLLVYADLFGCVSEVDSFYVSVSGVCGLDVPNVFTPNKDGANDAFRLITYEGIEELEVTIFNRWGNTVFQADHPDFLWDGTDAGGRELINGTYFYKIVARSSSGEEFDKHGFVQLVR</sequence>
<reference evidence="3" key="1">
    <citation type="journal article" date="2019" name="Int. J. Syst. Evol. Microbiol.">
        <title>The Global Catalogue of Microorganisms (GCM) 10K type strain sequencing project: providing services to taxonomists for standard genome sequencing and annotation.</title>
        <authorList>
            <consortium name="The Broad Institute Genomics Platform"/>
            <consortium name="The Broad Institute Genome Sequencing Center for Infectious Disease"/>
            <person name="Wu L."/>
            <person name="Ma J."/>
        </authorList>
    </citation>
    <scope>NUCLEOTIDE SEQUENCE [LARGE SCALE GENOMIC DNA]</scope>
    <source>
        <strain evidence="3">JCM 16083</strain>
    </source>
</reference>
<evidence type="ECO:0000256" key="1">
    <source>
        <dbReference type="SAM" id="SignalP"/>
    </source>
</evidence>
<dbReference type="NCBIfam" id="TIGR04131">
    <property type="entry name" value="Bac_Flav_CTERM"/>
    <property type="match status" value="1"/>
</dbReference>
<feature type="signal peptide" evidence="1">
    <location>
        <begin position="1"/>
        <end position="22"/>
    </location>
</feature>
<dbReference type="EMBL" id="BAAAFH010000022">
    <property type="protein sequence ID" value="GAA0876684.1"/>
    <property type="molecule type" value="Genomic_DNA"/>
</dbReference>
<name>A0ABP3Y967_9FLAO</name>
<feature type="chain" id="PRO_5046299248" description="T9SS type B sorting domain-containing protein" evidence="1">
    <location>
        <begin position="23"/>
        <end position="661"/>
    </location>
</feature>
<accession>A0ABP3Y967</accession>